<dbReference type="PANTHER" id="PTHR34980">
    <property type="entry name" value="INNER MEMBRANE PROTEIN-RELATED-RELATED"/>
    <property type="match status" value="1"/>
</dbReference>
<feature type="transmembrane region" description="Helical" evidence="2">
    <location>
        <begin position="54"/>
        <end position="74"/>
    </location>
</feature>
<dbReference type="InterPro" id="IPR008523">
    <property type="entry name" value="DUF805"/>
</dbReference>
<comment type="caution">
    <text evidence="3">The sequence shown here is derived from an EMBL/GenBank/DDBJ whole genome shotgun (WGS) entry which is preliminary data.</text>
</comment>
<feature type="transmembrane region" description="Helical" evidence="2">
    <location>
        <begin position="26"/>
        <end position="48"/>
    </location>
</feature>
<keyword evidence="2" id="KW-0812">Transmembrane</keyword>
<feature type="region of interest" description="Disordered" evidence="1">
    <location>
        <begin position="116"/>
        <end position="135"/>
    </location>
</feature>
<dbReference type="PANTHER" id="PTHR34980:SF2">
    <property type="entry name" value="INNER MEMBRANE PROTEIN YHAH-RELATED"/>
    <property type="match status" value="1"/>
</dbReference>
<dbReference type="EMBL" id="JAOCQF010000003">
    <property type="protein sequence ID" value="MCT8331037.1"/>
    <property type="molecule type" value="Genomic_DNA"/>
</dbReference>
<evidence type="ECO:0000256" key="2">
    <source>
        <dbReference type="SAM" id="Phobius"/>
    </source>
</evidence>
<organism evidence="3 4">
    <name type="scientific">Albidovulum sediminis</name>
    <dbReference type="NCBI Taxonomy" id="3066345"/>
    <lineage>
        <taxon>Bacteria</taxon>
        <taxon>Pseudomonadati</taxon>
        <taxon>Pseudomonadota</taxon>
        <taxon>Alphaproteobacteria</taxon>
        <taxon>Rhodobacterales</taxon>
        <taxon>Paracoccaceae</taxon>
        <taxon>Albidovulum</taxon>
    </lineage>
</organism>
<keyword evidence="2" id="KW-1133">Transmembrane helix</keyword>
<gene>
    <name evidence="3" type="ORF">N5I32_16080</name>
</gene>
<sequence length="135" mass="14628">MDFTTAVKTCFNKYATFSGRAVRSEYWWFVLFLIIANIVASVLDMAIMGNGGMGFQPISTIFALATLLPSLAAGARRLHDTGRTGWWLLIAFIPILGAIILIWFLAQRGEDGTNAYGPAPTTGGAGTSIPRVDRQ</sequence>
<name>A0ABT2NQ26_9RHOB</name>
<proteinExistence type="predicted"/>
<dbReference type="Proteomes" id="UP001205601">
    <property type="component" value="Unassembled WGS sequence"/>
</dbReference>
<evidence type="ECO:0000256" key="1">
    <source>
        <dbReference type="SAM" id="MobiDB-lite"/>
    </source>
</evidence>
<dbReference type="RefSeq" id="WP_261496929.1">
    <property type="nucleotide sequence ID" value="NZ_JAOCQF010000003.1"/>
</dbReference>
<accession>A0ABT2NQ26</accession>
<feature type="transmembrane region" description="Helical" evidence="2">
    <location>
        <begin position="86"/>
        <end position="106"/>
    </location>
</feature>
<keyword evidence="2" id="KW-0472">Membrane</keyword>
<keyword evidence="4" id="KW-1185">Reference proteome</keyword>
<reference evidence="4" key="1">
    <citation type="submission" date="2023-07" db="EMBL/GenBank/DDBJ databases">
        <title>Defluviimonas sediminis sp. nov., isolated from mangrove sediment.</title>
        <authorList>
            <person name="Liu L."/>
            <person name="Li J."/>
            <person name="Huang Y."/>
            <person name="Pan J."/>
            <person name="Li M."/>
        </authorList>
    </citation>
    <scope>NUCLEOTIDE SEQUENCE [LARGE SCALE GENOMIC DNA]</scope>
    <source>
        <strain evidence="4">FT324</strain>
    </source>
</reference>
<dbReference type="Pfam" id="PF05656">
    <property type="entry name" value="DUF805"/>
    <property type="match status" value="1"/>
</dbReference>
<protein>
    <submittedName>
        <fullName evidence="3">DUF805 domain-containing protein</fullName>
    </submittedName>
</protein>
<evidence type="ECO:0000313" key="3">
    <source>
        <dbReference type="EMBL" id="MCT8331037.1"/>
    </source>
</evidence>
<evidence type="ECO:0000313" key="4">
    <source>
        <dbReference type="Proteomes" id="UP001205601"/>
    </source>
</evidence>